<dbReference type="OMA" id="REATYND"/>
<sequence length="441" mass="48261">MAAQNRVPPNFNIRFILPGNRVGFNRQHRRQDGGAPCSGRSRDVFHGRCFLQRTKIKRSKATREATYNDGACDCCPACPQKQTQTQPPAPPPPPAVRPPSIPWTAPQTFKADTSFCPPALLPPESVQFGLPSAPPVYELPQCCCMPTMPHRRHQAPMWPVTGKAVPRTPERSFNHGPGCGFGNDNVYLMQSPTPAYMKPQITCKQSPPMCRRPAASAPKLCASPGGRPQGRCFSNGTGRQNGLSGGRKCHPDAYPVPVLAREIVMDPLGPRCDFGEAPEEASAATGTNACPPSVPPNESLRSLQPVGEALNEAIDDPCDRYYHHPGPSRRAPTTDPVANFDLDRFDRDQRGGVARRRNVSIRTAIDYDYEPIPGHENPPRPPKQGCAPRSQPPPGQNISCASDETSQPNGLYLRNHPHPATAANFGRRRNVTARRCIDYDE</sequence>
<feature type="compositionally biased region" description="Polar residues" evidence="1">
    <location>
        <begin position="396"/>
        <end position="409"/>
    </location>
</feature>
<dbReference type="Proteomes" id="UP000268350">
    <property type="component" value="Unassembled WGS sequence"/>
</dbReference>
<evidence type="ECO:0000256" key="1">
    <source>
        <dbReference type="SAM" id="MobiDB-lite"/>
    </source>
</evidence>
<accession>A0A3B0JN20</accession>
<feature type="region of interest" description="Disordered" evidence="1">
    <location>
        <begin position="368"/>
        <end position="422"/>
    </location>
</feature>
<evidence type="ECO:0000313" key="3">
    <source>
        <dbReference type="Proteomes" id="UP000268350"/>
    </source>
</evidence>
<organism evidence="2 3">
    <name type="scientific">Drosophila guanche</name>
    <name type="common">Fruit fly</name>
    <dbReference type="NCBI Taxonomy" id="7266"/>
    <lineage>
        <taxon>Eukaryota</taxon>
        <taxon>Metazoa</taxon>
        <taxon>Ecdysozoa</taxon>
        <taxon>Arthropoda</taxon>
        <taxon>Hexapoda</taxon>
        <taxon>Insecta</taxon>
        <taxon>Pterygota</taxon>
        <taxon>Neoptera</taxon>
        <taxon>Endopterygota</taxon>
        <taxon>Diptera</taxon>
        <taxon>Brachycera</taxon>
        <taxon>Muscomorpha</taxon>
        <taxon>Ephydroidea</taxon>
        <taxon>Drosophilidae</taxon>
        <taxon>Drosophila</taxon>
        <taxon>Sophophora</taxon>
    </lineage>
</organism>
<name>A0A3B0JN20_DROGU</name>
<evidence type="ECO:0000313" key="2">
    <source>
        <dbReference type="EMBL" id="SPP83635.1"/>
    </source>
</evidence>
<protein>
    <submittedName>
        <fullName evidence="2">Uncharacterized protein</fullName>
    </submittedName>
</protein>
<gene>
    <name evidence="2" type="ORF">DGUA_6G018526</name>
</gene>
<keyword evidence="3" id="KW-1185">Reference proteome</keyword>
<reference evidence="3" key="1">
    <citation type="submission" date="2018-01" db="EMBL/GenBank/DDBJ databases">
        <authorList>
            <person name="Alioto T."/>
            <person name="Alioto T."/>
        </authorList>
    </citation>
    <scope>NUCLEOTIDE SEQUENCE [LARGE SCALE GENOMIC DNA]</scope>
</reference>
<feature type="region of interest" description="Disordered" evidence="1">
    <location>
        <begin position="316"/>
        <end position="343"/>
    </location>
</feature>
<dbReference type="OrthoDB" id="10628208at2759"/>
<dbReference type="EMBL" id="OUUW01000007">
    <property type="protein sequence ID" value="SPP83635.1"/>
    <property type="molecule type" value="Genomic_DNA"/>
</dbReference>
<dbReference type="AlphaFoldDB" id="A0A3B0JN20"/>
<feature type="region of interest" description="Disordered" evidence="1">
    <location>
        <begin position="275"/>
        <end position="301"/>
    </location>
</feature>
<proteinExistence type="predicted"/>